<accession>A0A914VDR4</accession>
<dbReference type="PANTHER" id="PTHR22809:SF11">
    <property type="entry name" value="TRNA N(3)-METHYLCYTIDINE METHYLTRANSFERASE METTL2"/>
    <property type="match status" value="1"/>
</dbReference>
<keyword evidence="3" id="KW-1185">Reference proteome</keyword>
<name>A0A914VDR4_9BILA</name>
<organism evidence="3 4">
    <name type="scientific">Plectus sambesii</name>
    <dbReference type="NCBI Taxonomy" id="2011161"/>
    <lineage>
        <taxon>Eukaryota</taxon>
        <taxon>Metazoa</taxon>
        <taxon>Ecdysozoa</taxon>
        <taxon>Nematoda</taxon>
        <taxon>Chromadorea</taxon>
        <taxon>Plectida</taxon>
        <taxon>Plectina</taxon>
        <taxon>Plectoidea</taxon>
        <taxon>Plectidae</taxon>
        <taxon>Plectus</taxon>
    </lineage>
</organism>
<dbReference type="Proteomes" id="UP000887566">
    <property type="component" value="Unplaced"/>
</dbReference>
<sequence length="93" mass="11144">MEDPNERRPKFGARVLDDASRVFEHNAWDHVEWPAEKEEEARRIVAKQREAPVADEKASALIASPSDYWNDFYETHDKKFFMDRNWLFTEFPE</sequence>
<dbReference type="WBParaSite" id="PSAMB.scaffold17546size1105.g37322.t1">
    <property type="protein sequence ID" value="PSAMB.scaffold17546size1105.g37322.t1"/>
    <property type="gene ID" value="PSAMB.scaffold17546size1105.g37322"/>
</dbReference>
<evidence type="ECO:0000256" key="2">
    <source>
        <dbReference type="ARBA" id="ARBA00022679"/>
    </source>
</evidence>
<dbReference type="GO" id="GO:0052735">
    <property type="term" value="F:tRNA (cytidine-3-)-methyltransferase activity"/>
    <property type="evidence" value="ECO:0007669"/>
    <property type="project" value="TreeGrafter"/>
</dbReference>
<dbReference type="InterPro" id="IPR026113">
    <property type="entry name" value="METTL2/6/8-like"/>
</dbReference>
<reference evidence="4" key="1">
    <citation type="submission" date="2022-11" db="UniProtKB">
        <authorList>
            <consortium name="WormBaseParasite"/>
        </authorList>
    </citation>
    <scope>IDENTIFICATION</scope>
</reference>
<proteinExistence type="predicted"/>
<evidence type="ECO:0000313" key="3">
    <source>
        <dbReference type="Proteomes" id="UP000887566"/>
    </source>
</evidence>
<keyword evidence="1" id="KW-0489">Methyltransferase</keyword>
<protein>
    <submittedName>
        <fullName evidence="4">Uncharacterized protein</fullName>
    </submittedName>
</protein>
<dbReference type="GO" id="GO:0032259">
    <property type="term" value="P:methylation"/>
    <property type="evidence" value="ECO:0007669"/>
    <property type="project" value="UniProtKB-KW"/>
</dbReference>
<keyword evidence="2" id="KW-0808">Transferase</keyword>
<dbReference type="AlphaFoldDB" id="A0A914VDR4"/>
<evidence type="ECO:0000313" key="4">
    <source>
        <dbReference type="WBParaSite" id="PSAMB.scaffold17546size1105.g37322.t1"/>
    </source>
</evidence>
<dbReference type="PANTHER" id="PTHR22809">
    <property type="entry name" value="METHYLTRANSFERASE-RELATED"/>
    <property type="match status" value="1"/>
</dbReference>
<evidence type="ECO:0000256" key="1">
    <source>
        <dbReference type="ARBA" id="ARBA00022603"/>
    </source>
</evidence>